<dbReference type="PANTHER" id="PTHR43194">
    <property type="entry name" value="HYDROLASE ALPHA/BETA FOLD FAMILY"/>
    <property type="match status" value="1"/>
</dbReference>
<dbReference type="GO" id="GO:0016787">
    <property type="term" value="F:hydrolase activity"/>
    <property type="evidence" value="ECO:0007669"/>
    <property type="project" value="UniProtKB-KW"/>
</dbReference>
<organism evidence="2 3">
    <name type="scientific">Rhodococcus baikonurensis</name>
    <dbReference type="NCBI Taxonomy" id="172041"/>
    <lineage>
        <taxon>Bacteria</taxon>
        <taxon>Bacillati</taxon>
        <taxon>Actinomycetota</taxon>
        <taxon>Actinomycetes</taxon>
        <taxon>Mycobacteriales</taxon>
        <taxon>Nocardiaceae</taxon>
        <taxon>Rhodococcus</taxon>
        <taxon>Rhodococcus erythropolis group</taxon>
    </lineage>
</organism>
<evidence type="ECO:0000259" key="1">
    <source>
        <dbReference type="Pfam" id="PF00561"/>
    </source>
</evidence>
<protein>
    <submittedName>
        <fullName evidence="2">Alpha/beta fold hydrolase</fullName>
    </submittedName>
</protein>
<dbReference type="PRINTS" id="PR00412">
    <property type="entry name" value="EPOXHYDRLASE"/>
</dbReference>
<dbReference type="SUPFAM" id="SSF53474">
    <property type="entry name" value="alpha/beta-Hydrolases"/>
    <property type="match status" value="1"/>
</dbReference>
<comment type="caution">
    <text evidence="2">The sequence shown here is derived from an EMBL/GenBank/DDBJ whole genome shotgun (WGS) entry which is preliminary data.</text>
</comment>
<dbReference type="PANTHER" id="PTHR43194:SF2">
    <property type="entry name" value="PEROXISOMAL MEMBRANE PROTEIN LPX1"/>
    <property type="match status" value="1"/>
</dbReference>
<evidence type="ECO:0000313" key="2">
    <source>
        <dbReference type="EMBL" id="MFB9779630.1"/>
    </source>
</evidence>
<gene>
    <name evidence="2" type="ORF">ACFFQ6_08045</name>
</gene>
<reference evidence="2 3" key="1">
    <citation type="submission" date="2024-09" db="EMBL/GenBank/DDBJ databases">
        <authorList>
            <person name="Sun Q."/>
            <person name="Mori K."/>
        </authorList>
    </citation>
    <scope>NUCLEOTIDE SEQUENCE [LARGE SCALE GENOMIC DNA]</scope>
    <source>
        <strain evidence="2 3">JCM 11411</strain>
    </source>
</reference>
<dbReference type="InterPro" id="IPR050228">
    <property type="entry name" value="Carboxylesterase_BioH"/>
</dbReference>
<dbReference type="Pfam" id="PF00561">
    <property type="entry name" value="Abhydrolase_1"/>
    <property type="match status" value="1"/>
</dbReference>
<dbReference type="PRINTS" id="PR00111">
    <property type="entry name" value="ABHYDROLASE"/>
</dbReference>
<name>A0ABV5XAY7_9NOCA</name>
<dbReference type="Proteomes" id="UP001589587">
    <property type="component" value="Unassembled WGS sequence"/>
</dbReference>
<dbReference type="Gene3D" id="3.40.50.1820">
    <property type="entry name" value="alpha/beta hydrolase"/>
    <property type="match status" value="1"/>
</dbReference>
<evidence type="ECO:0000313" key="3">
    <source>
        <dbReference type="Proteomes" id="UP001589587"/>
    </source>
</evidence>
<proteinExistence type="predicted"/>
<keyword evidence="3" id="KW-1185">Reference proteome</keyword>
<dbReference type="RefSeq" id="WP_378374291.1">
    <property type="nucleotide sequence ID" value="NZ_JBHMAS010000006.1"/>
</dbReference>
<dbReference type="InterPro" id="IPR029058">
    <property type="entry name" value="AB_hydrolase_fold"/>
</dbReference>
<sequence>MNVIDHTATTTLMSGEASTIATEDGVPLRVREWGPRSAPLTVVFSHGFCLQTSTWAPQLAYLRSHWGDEVRLVAYDQRGHGESGTPPAHSCTIDQLGRDVQSVLDAIVPSGPTLLVGHSMGGMSILSHARQYPQMIGSRVAAAALISTSARGLATAGLFPIVNTPVINTLRAVSARLPLGSCPLSAVIPPIALDHITYGRGAIPKHVRRHTHRVITSTRLATCAGFLESLQHQDTSDALNTLSTIPTIVACGDADYVTPLRNSIHLVSGLNRDTLFVRIPKAGHLAHLEQPDVVSEAIVALAARSARTAGHGSAPTASVG</sequence>
<feature type="domain" description="AB hydrolase-1" evidence="1">
    <location>
        <begin position="41"/>
        <end position="291"/>
    </location>
</feature>
<dbReference type="InterPro" id="IPR000073">
    <property type="entry name" value="AB_hydrolase_1"/>
</dbReference>
<dbReference type="InterPro" id="IPR000639">
    <property type="entry name" value="Epox_hydrolase-like"/>
</dbReference>
<accession>A0ABV5XAY7</accession>
<dbReference type="EMBL" id="JBHMAS010000006">
    <property type="protein sequence ID" value="MFB9779630.1"/>
    <property type="molecule type" value="Genomic_DNA"/>
</dbReference>
<keyword evidence="2" id="KW-0378">Hydrolase</keyword>